<dbReference type="EMBL" id="UAVY01000004">
    <property type="protein sequence ID" value="SQB28840.1"/>
    <property type="molecule type" value="Genomic_DNA"/>
</dbReference>
<dbReference type="PANTHER" id="PTHR47233">
    <property type="entry name" value="CHEMOTAXIS PROTEIN CHEV"/>
    <property type="match status" value="1"/>
</dbReference>
<dbReference type="Pfam" id="PF00072">
    <property type="entry name" value="Response_reg"/>
    <property type="match status" value="1"/>
</dbReference>
<accession>A0A2X2XQZ9</accession>
<gene>
    <name evidence="3" type="primary">cheY_1</name>
    <name evidence="3" type="ORF">NCTC10786_02612</name>
</gene>
<keyword evidence="1" id="KW-0597">Phosphoprotein</keyword>
<sequence length="170" mass="18713">MPSNHDLRATNLKTSKFNITPGAVAIVAEDSKVARAMLEKGLNAMEIPHQMHVTGQDAWEKIQQLAKEAEAEGKPISEKIALVLTDLEMPEMDGFTLTRKIKTDERLKKIPVVIHSSLSGSANEDHVRKVKADGYVAKFEVNELSSVIQEVMERAAQNVSGPLVSRQLLS</sequence>
<protein>
    <submittedName>
        <fullName evidence="3">Chemotaxis signal transduction protein</fullName>
    </submittedName>
</protein>
<dbReference type="PROSITE" id="PS50110">
    <property type="entry name" value="RESPONSE_REGULATORY"/>
    <property type="match status" value="1"/>
</dbReference>
<dbReference type="Proteomes" id="UP000251584">
    <property type="component" value="Unassembled WGS sequence"/>
</dbReference>
<evidence type="ECO:0000313" key="4">
    <source>
        <dbReference type="Proteomes" id="UP000251584"/>
    </source>
</evidence>
<feature type="modified residue" description="4-aspartylphosphate" evidence="1">
    <location>
        <position position="86"/>
    </location>
</feature>
<dbReference type="InterPro" id="IPR011006">
    <property type="entry name" value="CheY-like_superfamily"/>
</dbReference>
<dbReference type="Gene3D" id="3.40.50.2300">
    <property type="match status" value="1"/>
</dbReference>
<evidence type="ECO:0000313" key="3">
    <source>
        <dbReference type="EMBL" id="SQB28840.1"/>
    </source>
</evidence>
<dbReference type="InterPro" id="IPR001789">
    <property type="entry name" value="Sig_transdc_resp-reg_receiver"/>
</dbReference>
<dbReference type="SMART" id="SM00448">
    <property type="entry name" value="REC"/>
    <property type="match status" value="1"/>
</dbReference>
<organism evidence="3 4">
    <name type="scientific">Citrobacter koseri</name>
    <name type="common">Citrobacter diversus</name>
    <dbReference type="NCBI Taxonomy" id="545"/>
    <lineage>
        <taxon>Bacteria</taxon>
        <taxon>Pseudomonadati</taxon>
        <taxon>Pseudomonadota</taxon>
        <taxon>Gammaproteobacteria</taxon>
        <taxon>Enterobacterales</taxon>
        <taxon>Enterobacteriaceae</taxon>
        <taxon>Citrobacter</taxon>
    </lineage>
</organism>
<dbReference type="PANTHER" id="PTHR47233:SF4">
    <property type="entry name" value="CHEMOTAXIS SIGNAL TRANSDUCTION PROTEIN"/>
    <property type="match status" value="1"/>
</dbReference>
<reference evidence="3 4" key="1">
    <citation type="submission" date="2018-06" db="EMBL/GenBank/DDBJ databases">
        <authorList>
            <consortium name="Pathogen Informatics"/>
            <person name="Doyle S."/>
        </authorList>
    </citation>
    <scope>NUCLEOTIDE SEQUENCE [LARGE SCALE GENOMIC DNA]</scope>
    <source>
        <strain evidence="3 4">NCTC10786</strain>
    </source>
</reference>
<feature type="domain" description="Response regulatory" evidence="2">
    <location>
        <begin position="24"/>
        <end position="153"/>
    </location>
</feature>
<dbReference type="SUPFAM" id="SSF52172">
    <property type="entry name" value="CheY-like"/>
    <property type="match status" value="1"/>
</dbReference>
<name>A0A2X2XQZ9_CITKO</name>
<dbReference type="GO" id="GO:0000160">
    <property type="term" value="P:phosphorelay signal transduction system"/>
    <property type="evidence" value="ECO:0007669"/>
    <property type="project" value="InterPro"/>
</dbReference>
<dbReference type="AlphaFoldDB" id="A0A2X2XQZ9"/>
<proteinExistence type="predicted"/>
<evidence type="ECO:0000259" key="2">
    <source>
        <dbReference type="PROSITE" id="PS50110"/>
    </source>
</evidence>
<evidence type="ECO:0000256" key="1">
    <source>
        <dbReference type="PROSITE-ProRule" id="PRU00169"/>
    </source>
</evidence>